<dbReference type="InterPro" id="IPR016084">
    <property type="entry name" value="Haem_Oase-like_multi-hlx"/>
</dbReference>
<keyword evidence="2" id="KW-1185">Reference proteome</keyword>
<dbReference type="RefSeq" id="WP_011533252.1">
    <property type="nucleotide sequence ID" value="NZ_CP132921.1"/>
</dbReference>
<dbReference type="Pfam" id="PF14518">
    <property type="entry name" value="Haem_oxygenas_2"/>
    <property type="match status" value="1"/>
</dbReference>
<dbReference type="GeneID" id="32805228"/>
<protein>
    <submittedName>
        <fullName evidence="1">Iron-containing redox enzyme family protein</fullName>
    </submittedName>
</protein>
<dbReference type="Proteomes" id="UP001183127">
    <property type="component" value="Chromosome"/>
</dbReference>
<gene>
    <name evidence="1" type="ORF">RAH46_18745</name>
</gene>
<reference evidence="1 2" key="1">
    <citation type="submission" date="2023-08" db="EMBL/GenBank/DDBJ databases">
        <title>Complete Genome Sequence of Pseudomonas entomophila TVIN A01.</title>
        <authorList>
            <person name="Shelke T."/>
            <person name="Mahar N.S."/>
            <person name="Gupta I."/>
            <person name="Gupta V."/>
        </authorList>
    </citation>
    <scope>NUCLEOTIDE SEQUENCE [LARGE SCALE GENOMIC DNA]</scope>
    <source>
        <strain evidence="1 2">TVIN-A01</strain>
    </source>
</reference>
<dbReference type="SMART" id="SM01236">
    <property type="entry name" value="Haem_oxygenase_2"/>
    <property type="match status" value="1"/>
</dbReference>
<evidence type="ECO:0000313" key="2">
    <source>
        <dbReference type="Proteomes" id="UP001183127"/>
    </source>
</evidence>
<name>A0ABY9QM01_9PSED</name>
<organism evidence="1 2">
    <name type="scientific">Pseudomonas entomophila</name>
    <dbReference type="NCBI Taxonomy" id="312306"/>
    <lineage>
        <taxon>Bacteria</taxon>
        <taxon>Pseudomonadati</taxon>
        <taxon>Pseudomonadota</taxon>
        <taxon>Gammaproteobacteria</taxon>
        <taxon>Pseudomonadales</taxon>
        <taxon>Pseudomonadaceae</taxon>
        <taxon>Pseudomonas</taxon>
    </lineage>
</organism>
<evidence type="ECO:0000313" key="1">
    <source>
        <dbReference type="EMBL" id="WMW04364.1"/>
    </source>
</evidence>
<dbReference type="Gene3D" id="1.20.910.10">
    <property type="entry name" value="Heme oxygenase-like"/>
    <property type="match status" value="1"/>
</dbReference>
<accession>A0ABY9QM01</accession>
<proteinExistence type="predicted"/>
<sequence>MANLAQEVPAFTAPSFLAITPTALGQVRLNARQWFFRLVNQEERHGLLELVWTRVTQHLEAHRDTGTLQAAAIDQPSRALHEGLRAHYPALIPDNPRKCHFYCQHAPLFKVMGGWLDGVISIAHAWRADSGQLLKIHALMVGGGYPQRSQSRLFDQAAQRVGMAVAEVFSHRFCDDPAIEDAAFELPVFLLALACFPQAFHAETLGVNLALCDYIDQLNALREGDTALFGQAQATAYHGMAVSALDLFLQRASLADSARVGTGYRCALALIETHERHLAQVLADPQRFNEHAAMVALIDRLGRHGCGYHQRGQLAGEPIDQWLAPQTFCPHATVRALADSRYVRPGQPARSALLNIIGKPTGSMFGVFSSDDIAVVERWISTLAPSAERPTASTGSNPPTPAAVTLCDQALAQANRLALKKYRHLSLRALYPLFLQIDQAPDALPAARAFADAWLARHRLRLRREGLPFSPYSHEGLAQWLEAQHARQVQSYRPLVGTPEETREEIVADALSLAPLTLIDGAWLRQVVAPAMVTTPIGALLYRTLIDELGQGDSALHHGNIYQQLLASMGQDVGSFVEPGFAAARHFEDDDLRVPVFWLAISLFPQRYQPETLGLNLAMELSGVGGEYRRSADVLRHYGFSALFTDLHNTIDNVVSGHTAWAIEAIRQHLDDALQRGGEQEQARHWERIWVGYRALSPPSGSPLQWVKDRLHSIRHTFTQRRGAP</sequence>
<dbReference type="EMBL" id="CP132921">
    <property type="protein sequence ID" value="WMW04364.1"/>
    <property type="molecule type" value="Genomic_DNA"/>
</dbReference>